<dbReference type="InterPro" id="IPR013766">
    <property type="entry name" value="Thioredoxin_domain"/>
</dbReference>
<comment type="caution">
    <text evidence="2">The sequence shown here is derived from an EMBL/GenBank/DDBJ whole genome shotgun (WGS) entry which is preliminary data.</text>
</comment>
<proteinExistence type="predicted"/>
<reference evidence="2" key="1">
    <citation type="submission" date="2016-10" db="EMBL/GenBank/DDBJ databases">
        <title>Sequence of Gallionella enrichment culture.</title>
        <authorList>
            <person name="Poehlein A."/>
            <person name="Muehling M."/>
            <person name="Daniel R."/>
        </authorList>
    </citation>
    <scope>NUCLEOTIDE SEQUENCE</scope>
</reference>
<evidence type="ECO:0000259" key="1">
    <source>
        <dbReference type="PROSITE" id="PS51352"/>
    </source>
</evidence>
<sequence>MTLLAPAKTPPISLVDIDGQPVQIGNGRRLLLSLFREATCPFCNFRVYDLTNNYPGLSNLGLDIAVVFKSDREDVLKFIANRPRPFRMIADPEGIAHEAFAVNTSMWGKIKAMLLRMPAMMSGMGMTGMRGMATGNLMPADFLIDESGTVVETYYGEDAGDHIPMERIELFAARGMASKRESKP</sequence>
<dbReference type="EC" id="1.11.1.15" evidence="2"/>
<dbReference type="SUPFAM" id="SSF52833">
    <property type="entry name" value="Thioredoxin-like"/>
    <property type="match status" value="1"/>
</dbReference>
<organism evidence="2">
    <name type="scientific">mine drainage metagenome</name>
    <dbReference type="NCBI Taxonomy" id="410659"/>
    <lineage>
        <taxon>unclassified sequences</taxon>
        <taxon>metagenomes</taxon>
        <taxon>ecological metagenomes</taxon>
    </lineage>
</organism>
<name>A0A1J5S8N4_9ZZZZ</name>
<gene>
    <name evidence="2" type="primary">bcp_20</name>
    <name evidence="2" type="ORF">GALL_198870</name>
</gene>
<keyword evidence="2" id="KW-0575">Peroxidase</keyword>
<evidence type="ECO:0000313" key="2">
    <source>
        <dbReference type="EMBL" id="OIQ98123.1"/>
    </source>
</evidence>
<dbReference type="GO" id="GO:0004601">
    <property type="term" value="F:peroxidase activity"/>
    <property type="evidence" value="ECO:0007669"/>
    <property type="project" value="UniProtKB-KW"/>
</dbReference>
<accession>A0A1J5S8N4</accession>
<feature type="domain" description="Thioredoxin" evidence="1">
    <location>
        <begin position="3"/>
        <end position="173"/>
    </location>
</feature>
<dbReference type="InterPro" id="IPR000866">
    <property type="entry name" value="AhpC/TSA"/>
</dbReference>
<dbReference type="Pfam" id="PF00578">
    <property type="entry name" value="AhpC-TSA"/>
    <property type="match status" value="1"/>
</dbReference>
<keyword evidence="2" id="KW-0560">Oxidoreductase</keyword>
<dbReference type="AlphaFoldDB" id="A0A1J5S8N4"/>
<dbReference type="InterPro" id="IPR036249">
    <property type="entry name" value="Thioredoxin-like_sf"/>
</dbReference>
<dbReference type="PROSITE" id="PS51352">
    <property type="entry name" value="THIOREDOXIN_2"/>
    <property type="match status" value="1"/>
</dbReference>
<dbReference type="Gene3D" id="3.40.30.10">
    <property type="entry name" value="Glutaredoxin"/>
    <property type="match status" value="1"/>
</dbReference>
<dbReference type="EMBL" id="MLJW01000123">
    <property type="protein sequence ID" value="OIQ98123.1"/>
    <property type="molecule type" value="Genomic_DNA"/>
</dbReference>
<protein>
    <submittedName>
        <fullName evidence="2">Putative peroxiredoxin</fullName>
        <ecNumber evidence="2">1.11.1.15</ecNumber>
    </submittedName>
</protein>